<dbReference type="AlphaFoldDB" id="A0A2S6HRB5"/>
<evidence type="ECO:0000313" key="4">
    <source>
        <dbReference type="Proteomes" id="UP000237749"/>
    </source>
</evidence>
<reference evidence="3 4" key="1">
    <citation type="submission" date="2018-02" db="EMBL/GenBank/DDBJ databases">
        <title>Genomic Encyclopedia of Archaeal and Bacterial Type Strains, Phase II (KMG-II): from individual species to whole genera.</title>
        <authorList>
            <person name="Goeker M."/>
        </authorList>
    </citation>
    <scope>NUCLEOTIDE SEQUENCE [LARGE SCALE GENOMIC DNA]</scope>
    <source>
        <strain evidence="3 4">DSM 3808</strain>
    </source>
</reference>
<dbReference type="InterPro" id="IPR036822">
    <property type="entry name" value="CutC-like_dom_sf"/>
</dbReference>
<dbReference type="GO" id="GO:0005737">
    <property type="term" value="C:cytoplasm"/>
    <property type="evidence" value="ECO:0007669"/>
    <property type="project" value="UniProtKB-SubCell"/>
</dbReference>
<name>A0A2S6HRB5_9FIRM</name>
<dbReference type="SUPFAM" id="SSF110395">
    <property type="entry name" value="CutC-like"/>
    <property type="match status" value="1"/>
</dbReference>
<dbReference type="Pfam" id="PF03932">
    <property type="entry name" value="CutC"/>
    <property type="match status" value="1"/>
</dbReference>
<organism evidence="3 4">
    <name type="scientific">Lacrimispora xylanisolvens</name>
    <dbReference type="NCBI Taxonomy" id="384636"/>
    <lineage>
        <taxon>Bacteria</taxon>
        <taxon>Bacillati</taxon>
        <taxon>Bacillota</taxon>
        <taxon>Clostridia</taxon>
        <taxon>Lachnospirales</taxon>
        <taxon>Lachnospiraceae</taxon>
        <taxon>Lacrimispora</taxon>
    </lineage>
</organism>
<dbReference type="Gene3D" id="3.20.20.380">
    <property type="entry name" value="Copper homeostasis (CutC) domain"/>
    <property type="match status" value="1"/>
</dbReference>
<evidence type="ECO:0000256" key="2">
    <source>
        <dbReference type="HAMAP-Rule" id="MF_00795"/>
    </source>
</evidence>
<comment type="similarity">
    <text evidence="1 2">Belongs to the CutC family.</text>
</comment>
<evidence type="ECO:0000256" key="1">
    <source>
        <dbReference type="ARBA" id="ARBA00007768"/>
    </source>
</evidence>
<accession>A0A2S6HRB5</accession>
<dbReference type="OrthoDB" id="9815677at2"/>
<proteinExistence type="inferred from homology"/>
<dbReference type="GO" id="GO:0005507">
    <property type="term" value="F:copper ion binding"/>
    <property type="evidence" value="ECO:0007669"/>
    <property type="project" value="TreeGrafter"/>
</dbReference>
<protein>
    <recommendedName>
        <fullName evidence="2">PF03932 family protein CutC</fullName>
    </recommendedName>
</protein>
<sequence length="255" mass="28277">MKDYILEVCVDSVESAIAAVRGGAQRLELCANLVIGGTTPGVSQFKQIRKACDIPINVLVRPRYGDFLYTDYEFQMITEDARMFRELGADGIVAGFLKADGNLDVERLKVLKEKVGNGSMTLHRAFDVCRDPYKSLEEAIDAGADTILTSGQQNTCFEGRELLGELIRKAEGRIDIMAGSGVNVSTMACLMDEIGARIFHMSGKEIVDSGMIYRKENVSMGIPGIGEYDIFRTREEEIRQAKKLMEEKACLRKNV</sequence>
<comment type="caution">
    <text evidence="2">Once thought to be involved in copper homeostasis, experiments in E.coli have shown this is not the case.</text>
</comment>
<evidence type="ECO:0000313" key="3">
    <source>
        <dbReference type="EMBL" id="PPK80034.1"/>
    </source>
</evidence>
<dbReference type="HAMAP" id="MF_00795">
    <property type="entry name" value="CutC"/>
    <property type="match status" value="1"/>
</dbReference>
<dbReference type="InterPro" id="IPR005627">
    <property type="entry name" value="CutC-like"/>
</dbReference>
<dbReference type="EMBL" id="PTJA01000008">
    <property type="protein sequence ID" value="PPK80034.1"/>
    <property type="molecule type" value="Genomic_DNA"/>
</dbReference>
<dbReference type="PANTHER" id="PTHR12598:SF0">
    <property type="entry name" value="COPPER HOMEOSTASIS PROTEIN CUTC HOMOLOG"/>
    <property type="match status" value="1"/>
</dbReference>
<dbReference type="PANTHER" id="PTHR12598">
    <property type="entry name" value="COPPER HOMEOSTASIS PROTEIN CUTC"/>
    <property type="match status" value="1"/>
</dbReference>
<keyword evidence="4" id="KW-1185">Reference proteome</keyword>
<keyword evidence="2" id="KW-0963">Cytoplasm</keyword>
<dbReference type="FunFam" id="3.20.20.380:FF:000001">
    <property type="entry name" value="Copper homeostasis protein CutC"/>
    <property type="match status" value="1"/>
</dbReference>
<dbReference type="RefSeq" id="WP_104437918.1">
    <property type="nucleotide sequence ID" value="NZ_PTJA01000008.1"/>
</dbReference>
<dbReference type="Proteomes" id="UP000237749">
    <property type="component" value="Unassembled WGS sequence"/>
</dbReference>
<comment type="caution">
    <text evidence="3">The sequence shown here is derived from an EMBL/GenBank/DDBJ whole genome shotgun (WGS) entry which is preliminary data.</text>
</comment>
<gene>
    <name evidence="2" type="primary">cutC</name>
    <name evidence="3" type="ORF">BXY41_108259</name>
</gene>
<comment type="subcellular location">
    <subcellularLocation>
        <location evidence="2">Cytoplasm</location>
    </subcellularLocation>
</comment>